<evidence type="ECO:0000256" key="13">
    <source>
        <dbReference type="RuleBase" id="RU000304"/>
    </source>
</evidence>
<dbReference type="Gene3D" id="3.30.200.20">
    <property type="entry name" value="Phosphorylase Kinase, domain 1"/>
    <property type="match status" value="1"/>
</dbReference>
<dbReference type="InterPro" id="IPR050339">
    <property type="entry name" value="CC_SR_Kinase"/>
</dbReference>
<accession>A0AAV6ZB49</accession>
<evidence type="ECO:0000256" key="1">
    <source>
        <dbReference type="ARBA" id="ARBA00004123"/>
    </source>
</evidence>
<dbReference type="PROSITE" id="PS00107">
    <property type="entry name" value="PROTEIN_KINASE_ATP"/>
    <property type="match status" value="1"/>
</dbReference>
<evidence type="ECO:0000256" key="12">
    <source>
        <dbReference type="PROSITE-ProRule" id="PRU10141"/>
    </source>
</evidence>
<evidence type="ECO:0000256" key="3">
    <source>
        <dbReference type="ARBA" id="ARBA00022527"/>
    </source>
</evidence>
<dbReference type="PROSITE" id="PS00108">
    <property type="entry name" value="PROTEIN_KINASE_ST"/>
    <property type="match status" value="1"/>
</dbReference>
<dbReference type="Gene3D" id="1.10.510.10">
    <property type="entry name" value="Transferase(Phosphotransferase) domain 1"/>
    <property type="match status" value="1"/>
</dbReference>
<evidence type="ECO:0000256" key="7">
    <source>
        <dbReference type="ARBA" id="ARBA00022840"/>
    </source>
</evidence>
<dbReference type="SUPFAM" id="SSF56112">
    <property type="entry name" value="Protein kinase-like (PK-like)"/>
    <property type="match status" value="1"/>
</dbReference>
<dbReference type="FunFam" id="3.30.200.20:FF:000165">
    <property type="entry name" value="Serine/threonine-protein kinase PDIK1L"/>
    <property type="match status" value="1"/>
</dbReference>
<dbReference type="InterPro" id="IPR011009">
    <property type="entry name" value="Kinase-like_dom_sf"/>
</dbReference>
<feature type="domain" description="Protein kinase" evidence="14">
    <location>
        <begin position="8"/>
        <end position="325"/>
    </location>
</feature>
<dbReference type="GO" id="GO:0005654">
    <property type="term" value="C:nucleoplasm"/>
    <property type="evidence" value="ECO:0007669"/>
    <property type="project" value="UniProtKB-ARBA"/>
</dbReference>
<dbReference type="EC" id="2.7.11.1" evidence="2"/>
<name>A0AAV6ZB49_ENGPU</name>
<dbReference type="GO" id="GO:0004674">
    <property type="term" value="F:protein serine/threonine kinase activity"/>
    <property type="evidence" value="ECO:0007669"/>
    <property type="project" value="UniProtKB-KW"/>
</dbReference>
<sequence length="336" mass="37717">MAELPCKYQILREVGRGSYGVVYEAAVTATGLRVAVKRTRCSEPETVEMALQEFWALRSVQSQHRNVLRMSECLLQTGPGLSSVQAVSHRRQQTPRHLLLVESCLKGRRPCAGDDAVSLWFVTEFCDGGNLNDFLLAHSPDPRLHRHVMQQLASAISFLHRNQIVHRDLKPENVLVSQGEAGPELKVADFGLSKVCQGNVNVNQHRFSSACGSDFYMAPEVFEGRYTAKADIFSLGILFWAMIEMITFRDADSKKELLGIYICQGKNLISVGEAMLDNPNLELHIPIKNKKSMPNEVCVLILDMLALNAKERLDAFELEKRIEQLCYGEKRQRSGA</sequence>
<comment type="subcellular location">
    <subcellularLocation>
        <location evidence="1">Nucleus</location>
    </subcellularLocation>
</comment>
<evidence type="ECO:0000256" key="6">
    <source>
        <dbReference type="ARBA" id="ARBA00022777"/>
    </source>
</evidence>
<evidence type="ECO:0000256" key="2">
    <source>
        <dbReference type="ARBA" id="ARBA00012513"/>
    </source>
</evidence>
<dbReference type="GO" id="GO:0005737">
    <property type="term" value="C:cytoplasm"/>
    <property type="evidence" value="ECO:0007669"/>
    <property type="project" value="TreeGrafter"/>
</dbReference>
<dbReference type="InterPro" id="IPR000719">
    <property type="entry name" value="Prot_kinase_dom"/>
</dbReference>
<evidence type="ECO:0000313" key="15">
    <source>
        <dbReference type="EMBL" id="KAG8544577.1"/>
    </source>
</evidence>
<dbReference type="InterPro" id="IPR017441">
    <property type="entry name" value="Protein_kinase_ATP_BS"/>
</dbReference>
<comment type="similarity">
    <text evidence="9">Belongs to the protein kinase superfamily. Ser/Thr protein kinase family. GCN2 subfamily.</text>
</comment>
<dbReference type="Proteomes" id="UP000824782">
    <property type="component" value="Unassembled WGS sequence"/>
</dbReference>
<comment type="caution">
    <text evidence="15">The sequence shown here is derived from an EMBL/GenBank/DDBJ whole genome shotgun (WGS) entry which is preliminary data.</text>
</comment>
<gene>
    <name evidence="15" type="ORF">GDO81_022240</name>
</gene>
<evidence type="ECO:0000313" key="16">
    <source>
        <dbReference type="Proteomes" id="UP000824782"/>
    </source>
</evidence>
<organism evidence="15 16">
    <name type="scientific">Engystomops pustulosus</name>
    <name type="common">Tungara frog</name>
    <name type="synonym">Physalaemus pustulosus</name>
    <dbReference type="NCBI Taxonomy" id="76066"/>
    <lineage>
        <taxon>Eukaryota</taxon>
        <taxon>Metazoa</taxon>
        <taxon>Chordata</taxon>
        <taxon>Craniata</taxon>
        <taxon>Vertebrata</taxon>
        <taxon>Euteleostomi</taxon>
        <taxon>Amphibia</taxon>
        <taxon>Batrachia</taxon>
        <taxon>Anura</taxon>
        <taxon>Neobatrachia</taxon>
        <taxon>Hyloidea</taxon>
        <taxon>Leptodactylidae</taxon>
        <taxon>Leiuperinae</taxon>
        <taxon>Engystomops</taxon>
    </lineage>
</organism>
<evidence type="ECO:0000259" key="14">
    <source>
        <dbReference type="PROSITE" id="PS50011"/>
    </source>
</evidence>
<evidence type="ECO:0000256" key="10">
    <source>
        <dbReference type="ARBA" id="ARBA00047899"/>
    </source>
</evidence>
<dbReference type="PANTHER" id="PTHR11042:SF169">
    <property type="entry name" value="PROTEIN KINASE DOMAIN-CONTAINING PROTEIN"/>
    <property type="match status" value="1"/>
</dbReference>
<keyword evidence="16" id="KW-1185">Reference proteome</keyword>
<dbReference type="InterPro" id="IPR008271">
    <property type="entry name" value="Ser/Thr_kinase_AS"/>
</dbReference>
<dbReference type="GO" id="GO:0110031">
    <property type="term" value="P:negative regulation of G2/MI transition of meiotic cell cycle"/>
    <property type="evidence" value="ECO:0007669"/>
    <property type="project" value="TreeGrafter"/>
</dbReference>
<evidence type="ECO:0000256" key="8">
    <source>
        <dbReference type="ARBA" id="ARBA00023242"/>
    </source>
</evidence>
<feature type="binding site" evidence="12">
    <location>
        <position position="37"/>
    </location>
    <ligand>
        <name>ATP</name>
        <dbReference type="ChEBI" id="CHEBI:30616"/>
    </ligand>
</feature>
<evidence type="ECO:0000256" key="5">
    <source>
        <dbReference type="ARBA" id="ARBA00022741"/>
    </source>
</evidence>
<dbReference type="SMART" id="SM00220">
    <property type="entry name" value="S_TKc"/>
    <property type="match status" value="1"/>
</dbReference>
<dbReference type="AlphaFoldDB" id="A0AAV6ZB49"/>
<keyword evidence="6" id="KW-0418">Kinase</keyword>
<dbReference type="GO" id="GO:0005524">
    <property type="term" value="F:ATP binding"/>
    <property type="evidence" value="ECO:0007669"/>
    <property type="project" value="UniProtKB-UniRule"/>
</dbReference>
<dbReference type="Pfam" id="PF00069">
    <property type="entry name" value="Pkinase"/>
    <property type="match status" value="1"/>
</dbReference>
<dbReference type="PROSITE" id="PS50011">
    <property type="entry name" value="PROTEIN_KINASE_DOM"/>
    <property type="match status" value="1"/>
</dbReference>
<keyword evidence="4" id="KW-0808">Transferase</keyword>
<evidence type="ECO:0000256" key="4">
    <source>
        <dbReference type="ARBA" id="ARBA00022679"/>
    </source>
</evidence>
<comment type="catalytic activity">
    <reaction evidence="11">
        <text>L-seryl-[protein] + ATP = O-phospho-L-seryl-[protein] + ADP + H(+)</text>
        <dbReference type="Rhea" id="RHEA:17989"/>
        <dbReference type="Rhea" id="RHEA-COMP:9863"/>
        <dbReference type="Rhea" id="RHEA-COMP:11604"/>
        <dbReference type="ChEBI" id="CHEBI:15378"/>
        <dbReference type="ChEBI" id="CHEBI:29999"/>
        <dbReference type="ChEBI" id="CHEBI:30616"/>
        <dbReference type="ChEBI" id="CHEBI:83421"/>
        <dbReference type="ChEBI" id="CHEBI:456216"/>
        <dbReference type="EC" id="2.7.11.1"/>
    </reaction>
</comment>
<dbReference type="EMBL" id="WNYA01002155">
    <property type="protein sequence ID" value="KAG8544577.1"/>
    <property type="molecule type" value="Genomic_DNA"/>
</dbReference>
<keyword evidence="7 12" id="KW-0067">ATP-binding</keyword>
<keyword evidence="5 12" id="KW-0547">Nucleotide-binding</keyword>
<reference evidence="15" key="1">
    <citation type="thesis" date="2020" institute="ProQuest LLC" country="789 East Eisenhower Parkway, Ann Arbor, MI, USA">
        <title>Comparative Genomics and Chromosome Evolution.</title>
        <authorList>
            <person name="Mudd A.B."/>
        </authorList>
    </citation>
    <scope>NUCLEOTIDE SEQUENCE</scope>
    <source>
        <strain evidence="15">237g6f4</strain>
        <tissue evidence="15">Blood</tissue>
    </source>
</reference>
<keyword evidence="8" id="KW-0539">Nucleus</keyword>
<evidence type="ECO:0000256" key="11">
    <source>
        <dbReference type="ARBA" id="ARBA00048679"/>
    </source>
</evidence>
<protein>
    <recommendedName>
        <fullName evidence="2">non-specific serine/threonine protein kinase</fullName>
        <ecNumber evidence="2">2.7.11.1</ecNumber>
    </recommendedName>
</protein>
<dbReference type="PANTHER" id="PTHR11042">
    <property type="entry name" value="EUKARYOTIC TRANSLATION INITIATION FACTOR 2-ALPHA KINASE EIF2-ALPHA KINASE -RELATED"/>
    <property type="match status" value="1"/>
</dbReference>
<keyword evidence="3 13" id="KW-0723">Serine/threonine-protein kinase</keyword>
<proteinExistence type="inferred from homology"/>
<comment type="catalytic activity">
    <reaction evidence="10">
        <text>L-threonyl-[protein] + ATP = O-phospho-L-threonyl-[protein] + ADP + H(+)</text>
        <dbReference type="Rhea" id="RHEA:46608"/>
        <dbReference type="Rhea" id="RHEA-COMP:11060"/>
        <dbReference type="Rhea" id="RHEA-COMP:11605"/>
        <dbReference type="ChEBI" id="CHEBI:15378"/>
        <dbReference type="ChEBI" id="CHEBI:30013"/>
        <dbReference type="ChEBI" id="CHEBI:30616"/>
        <dbReference type="ChEBI" id="CHEBI:61977"/>
        <dbReference type="ChEBI" id="CHEBI:456216"/>
        <dbReference type="EC" id="2.7.11.1"/>
    </reaction>
</comment>
<evidence type="ECO:0000256" key="9">
    <source>
        <dbReference type="ARBA" id="ARBA00037982"/>
    </source>
</evidence>